<dbReference type="Gene3D" id="2.30.30.40">
    <property type="entry name" value="SH3 Domains"/>
    <property type="match status" value="1"/>
</dbReference>
<dbReference type="CDD" id="cd14473">
    <property type="entry name" value="FERM_B-lobe"/>
    <property type="match status" value="1"/>
</dbReference>
<dbReference type="OrthoDB" id="6108017at2759"/>
<evidence type="ECO:0000313" key="12">
    <source>
        <dbReference type="Proteomes" id="UP000821853"/>
    </source>
</evidence>
<dbReference type="PROSITE" id="PS50002">
    <property type="entry name" value="SH3"/>
    <property type="match status" value="1"/>
</dbReference>
<dbReference type="CDD" id="cd13198">
    <property type="entry name" value="FERM_C1_MyoVII"/>
    <property type="match status" value="1"/>
</dbReference>
<dbReference type="SUPFAM" id="SSF54236">
    <property type="entry name" value="Ubiquitin-like"/>
    <property type="match status" value="1"/>
</dbReference>
<name>A0A9J6FX55_HAELO</name>
<dbReference type="InterPro" id="IPR036028">
    <property type="entry name" value="SH3-like_dom_sf"/>
</dbReference>
<keyword evidence="3 7" id="KW-0728">SH3 domain</keyword>
<dbReference type="AlphaFoldDB" id="A0A9J6FX55"/>
<dbReference type="EMBL" id="JABSTR010000005">
    <property type="protein sequence ID" value="KAH9370710.1"/>
    <property type="molecule type" value="Genomic_DNA"/>
</dbReference>
<feature type="domain" description="SH3" evidence="8">
    <location>
        <begin position="817"/>
        <end position="884"/>
    </location>
</feature>
<organism evidence="11 12">
    <name type="scientific">Haemaphysalis longicornis</name>
    <name type="common">Bush tick</name>
    <dbReference type="NCBI Taxonomy" id="44386"/>
    <lineage>
        <taxon>Eukaryota</taxon>
        <taxon>Metazoa</taxon>
        <taxon>Ecdysozoa</taxon>
        <taxon>Arthropoda</taxon>
        <taxon>Chelicerata</taxon>
        <taxon>Arachnida</taxon>
        <taxon>Acari</taxon>
        <taxon>Parasitiformes</taxon>
        <taxon>Ixodida</taxon>
        <taxon>Ixodoidea</taxon>
        <taxon>Ixodidae</taxon>
        <taxon>Haemaphysalinae</taxon>
        <taxon>Haemaphysalis</taxon>
    </lineage>
</organism>
<dbReference type="Pfam" id="PF21989">
    <property type="entry name" value="RA_2"/>
    <property type="match status" value="1"/>
</dbReference>
<dbReference type="Proteomes" id="UP000821853">
    <property type="component" value="Chromosome 3"/>
</dbReference>
<comment type="similarity">
    <text evidence="2">Belongs to the TRAFAC class myosin-kinesin ATPase superfamily. Myosin family.</text>
</comment>
<dbReference type="PROSITE" id="PS50057">
    <property type="entry name" value="FERM_3"/>
    <property type="match status" value="1"/>
</dbReference>
<dbReference type="GO" id="GO:0003779">
    <property type="term" value="F:actin binding"/>
    <property type="evidence" value="ECO:0007669"/>
    <property type="project" value="UniProtKB-KW"/>
</dbReference>
<evidence type="ECO:0000259" key="9">
    <source>
        <dbReference type="PROSITE" id="PS50057"/>
    </source>
</evidence>
<dbReference type="FunFam" id="3.10.20.90:FF:000036">
    <property type="entry name" value="Unconventional myosin-VIIa"/>
    <property type="match status" value="1"/>
</dbReference>
<dbReference type="SMART" id="SM00139">
    <property type="entry name" value="MyTH4"/>
    <property type="match status" value="1"/>
</dbReference>
<dbReference type="InterPro" id="IPR001452">
    <property type="entry name" value="SH3_domain"/>
</dbReference>
<dbReference type="SMART" id="SM00015">
    <property type="entry name" value="IQ"/>
    <property type="match status" value="2"/>
</dbReference>
<dbReference type="PROSITE" id="PS51016">
    <property type="entry name" value="MYTH4"/>
    <property type="match status" value="1"/>
</dbReference>
<dbReference type="GO" id="GO:0048731">
    <property type="term" value="P:system development"/>
    <property type="evidence" value="ECO:0007669"/>
    <property type="project" value="UniProtKB-ARBA"/>
</dbReference>
<evidence type="ECO:0000256" key="5">
    <source>
        <dbReference type="ARBA" id="ARBA00022737"/>
    </source>
</evidence>
<evidence type="ECO:0000256" key="3">
    <source>
        <dbReference type="ARBA" id="ARBA00022443"/>
    </source>
</evidence>
<dbReference type="SMART" id="SM00295">
    <property type="entry name" value="B41"/>
    <property type="match status" value="1"/>
</dbReference>
<accession>A0A9J6FX55</accession>
<dbReference type="PANTHER" id="PTHR22692:SF33">
    <property type="entry name" value="MYOSIN"/>
    <property type="match status" value="1"/>
</dbReference>
<dbReference type="InterPro" id="IPR029071">
    <property type="entry name" value="Ubiquitin-like_domsf"/>
</dbReference>
<dbReference type="Pfam" id="PF21998">
    <property type="entry name" value="FERM_C1_MyoVII"/>
    <property type="match status" value="1"/>
</dbReference>
<evidence type="ECO:0000313" key="11">
    <source>
        <dbReference type="EMBL" id="KAH9370710.1"/>
    </source>
</evidence>
<keyword evidence="12" id="KW-1185">Reference proteome</keyword>
<dbReference type="SUPFAM" id="SSF50044">
    <property type="entry name" value="SH3-domain"/>
    <property type="match status" value="1"/>
</dbReference>
<dbReference type="InterPro" id="IPR035963">
    <property type="entry name" value="FERM_2"/>
</dbReference>
<evidence type="ECO:0008006" key="13">
    <source>
        <dbReference type="Google" id="ProtNLM"/>
    </source>
</evidence>
<dbReference type="GO" id="GO:0071944">
    <property type="term" value="C:cell periphery"/>
    <property type="evidence" value="ECO:0007669"/>
    <property type="project" value="UniProtKB-ARBA"/>
</dbReference>
<reference evidence="11 12" key="1">
    <citation type="journal article" date="2020" name="Cell">
        <title>Large-Scale Comparative Analyses of Tick Genomes Elucidate Their Genetic Diversity and Vector Capacities.</title>
        <authorList>
            <consortium name="Tick Genome and Microbiome Consortium (TIGMIC)"/>
            <person name="Jia N."/>
            <person name="Wang J."/>
            <person name="Shi W."/>
            <person name="Du L."/>
            <person name="Sun Y."/>
            <person name="Zhan W."/>
            <person name="Jiang J.F."/>
            <person name="Wang Q."/>
            <person name="Zhang B."/>
            <person name="Ji P."/>
            <person name="Bell-Sakyi L."/>
            <person name="Cui X.M."/>
            <person name="Yuan T.T."/>
            <person name="Jiang B.G."/>
            <person name="Yang W.F."/>
            <person name="Lam T.T."/>
            <person name="Chang Q.C."/>
            <person name="Ding S.J."/>
            <person name="Wang X.J."/>
            <person name="Zhu J.G."/>
            <person name="Ruan X.D."/>
            <person name="Zhao L."/>
            <person name="Wei J.T."/>
            <person name="Ye R.Z."/>
            <person name="Que T.C."/>
            <person name="Du C.H."/>
            <person name="Zhou Y.H."/>
            <person name="Cheng J.X."/>
            <person name="Dai P.F."/>
            <person name="Guo W.B."/>
            <person name="Han X.H."/>
            <person name="Huang E.J."/>
            <person name="Li L.F."/>
            <person name="Wei W."/>
            <person name="Gao Y.C."/>
            <person name="Liu J.Z."/>
            <person name="Shao H.Z."/>
            <person name="Wang X."/>
            <person name="Wang C.C."/>
            <person name="Yang T.C."/>
            <person name="Huo Q.B."/>
            <person name="Li W."/>
            <person name="Chen H.Y."/>
            <person name="Chen S.E."/>
            <person name="Zhou L.G."/>
            <person name="Ni X.B."/>
            <person name="Tian J.H."/>
            <person name="Sheng Y."/>
            <person name="Liu T."/>
            <person name="Pan Y.S."/>
            <person name="Xia L.Y."/>
            <person name="Li J."/>
            <person name="Zhao F."/>
            <person name="Cao W.C."/>
        </authorList>
    </citation>
    <scope>NUCLEOTIDE SEQUENCE [LARGE SCALE GENOMIC DNA]</scope>
    <source>
        <strain evidence="11">HaeL-2018</strain>
    </source>
</reference>
<dbReference type="VEuPathDB" id="VectorBase:HLOH_051327"/>
<dbReference type="GO" id="GO:0009887">
    <property type="term" value="P:animal organ morphogenesis"/>
    <property type="evidence" value="ECO:0007669"/>
    <property type="project" value="UniProtKB-ARBA"/>
</dbReference>
<dbReference type="Pfam" id="PF00612">
    <property type="entry name" value="IQ"/>
    <property type="match status" value="2"/>
</dbReference>
<dbReference type="CDD" id="cd17092">
    <property type="entry name" value="FERM1_F1_Myosin-VII"/>
    <property type="match status" value="1"/>
</dbReference>
<keyword evidence="6" id="KW-0009">Actin-binding</keyword>
<dbReference type="Pfam" id="PF00784">
    <property type="entry name" value="MyTH4"/>
    <property type="match status" value="1"/>
</dbReference>
<protein>
    <recommendedName>
        <fullName evidence="13">Myosin-VIIa</fullName>
    </recommendedName>
</protein>
<dbReference type="InterPro" id="IPR014352">
    <property type="entry name" value="FERM/acyl-CoA-bd_prot_sf"/>
</dbReference>
<sequence>MCFSSPCSASCSLLPLSHCPAAGRQARCRGFVVRREYQKKLAAVVKIQAFVRRIIAQKNYQRLKIEQQHVLEAMRLREQEEAMLKKQMNPKKAREIAEQKFRERLQELHIRQQEEDVLIRRNIEQKMAVIKDAASRQDEPLDDSKLVDVIFDFLPRSESVNDQVAPSAFKDLEASRENAINGGEVEGSIPAVPEDKDDLSEYKFQKFAATYFQGSTSHQYQRKPLKNSLLPLQTQGDTMAALALWITILRFMGDLPEPKFHTMDRDNTSVMSKVTATLGRNFVKTKDYREAQMMGVDTVKSLCIIPTEWEDSYTKQKSRSIRNKLVSLTLKRKNKITEDVRRHLQEEELAADNYGHWLESRPTSNLEKLHFIIGHGILREELRDEIYCQICKQLTNNPEKNSHARGWILLSLCVGCFAPSDKFVKYLLNLIREGPPGYAPYCEERLRRTFMNGTRGQPPSWLELQATKSKKPLMLPITFMDGNTRTLLADSATTARELCAQLAAKIGLRDQFGFSLYIALFDKVSSLGSGGEHVMDAISQCEQYTKEQGAQERNAPWRLFFRKEIFAPWHDPTQDPEATNLIFQQVVRGIKFGEYKCDKEEDLAMIAAQQYYVDHGTELNMETLLALLPTYIPDNCLQASDKALDRWASLVVQASNKEYTPITCCRFVPCYQFSSGRGVDLELLHMPLLQSTAELLLPGAGPSGAGEGGRGGVCQAAVAAAVLALLRGAAQLGPPPAQERRIIAINWTGVYVVDEQEQVLLELSFPEITSVASHKGNRPFLQSFTLSTVRGEEFTFQSPNSEDVRDLVDFFLEGLKKRSKFVIALQEYKGDVANYLSFEQGDLILLEDNMCGEVVLSNNWCTGRNERTGEKGDFASDYVYVLPALSKPANNILALFTQDGAENGKKLFQNTQTNGVESREHPHTLEEYALDFFRPLPKKSLQRTLTLSSARRRDGEQLWRHSREPLKQPLLKKLLNKEELSQEACFAFNDILAVAEPRPSSLRCWPSSRQ</sequence>
<dbReference type="Gene3D" id="3.10.20.90">
    <property type="entry name" value="Phosphatidylinositol 3-kinase Catalytic Subunit, Chain A, domain 1"/>
    <property type="match status" value="1"/>
</dbReference>
<dbReference type="InterPro" id="IPR019748">
    <property type="entry name" value="FERM_central"/>
</dbReference>
<dbReference type="InterPro" id="IPR041793">
    <property type="entry name" value="MyoVII_FERM_C1"/>
</dbReference>
<proteinExistence type="inferred from homology"/>
<dbReference type="GO" id="GO:0005856">
    <property type="term" value="C:cytoskeleton"/>
    <property type="evidence" value="ECO:0007669"/>
    <property type="project" value="InterPro"/>
</dbReference>
<feature type="domain" description="MyTH4" evidence="10">
    <location>
        <begin position="220"/>
        <end position="468"/>
    </location>
</feature>
<dbReference type="GO" id="GO:0005737">
    <property type="term" value="C:cytoplasm"/>
    <property type="evidence" value="ECO:0007669"/>
    <property type="project" value="UniProtKB-SubCell"/>
</dbReference>
<feature type="domain" description="FERM" evidence="9">
    <location>
        <begin position="473"/>
        <end position="822"/>
    </location>
</feature>
<dbReference type="Gene3D" id="1.25.40.530">
    <property type="entry name" value="MyTH4 domain"/>
    <property type="match status" value="1"/>
</dbReference>
<evidence type="ECO:0000256" key="4">
    <source>
        <dbReference type="ARBA" id="ARBA00022490"/>
    </source>
</evidence>
<dbReference type="InterPro" id="IPR000048">
    <property type="entry name" value="IQ_motif_EF-hand-BS"/>
</dbReference>
<evidence type="ECO:0000259" key="8">
    <source>
        <dbReference type="PROSITE" id="PS50002"/>
    </source>
</evidence>
<evidence type="ECO:0000256" key="1">
    <source>
        <dbReference type="ARBA" id="ARBA00004496"/>
    </source>
</evidence>
<keyword evidence="5" id="KW-0677">Repeat</keyword>
<comment type="caution">
    <text evidence="11">The sequence shown here is derived from an EMBL/GenBank/DDBJ whole genome shotgun (WGS) entry which is preliminary data.</text>
</comment>
<dbReference type="InterPro" id="IPR051567">
    <property type="entry name" value="Unconventional_Myosin_ATPase"/>
</dbReference>
<evidence type="ECO:0000256" key="2">
    <source>
        <dbReference type="ARBA" id="ARBA00008314"/>
    </source>
</evidence>
<dbReference type="OMA" id="VINCHRN"/>
<dbReference type="Gene3D" id="1.20.5.190">
    <property type="match status" value="1"/>
</dbReference>
<dbReference type="InterPro" id="IPR019749">
    <property type="entry name" value="Band_41_domain"/>
</dbReference>
<dbReference type="SUPFAM" id="SSF47031">
    <property type="entry name" value="Second domain of FERM"/>
    <property type="match status" value="1"/>
</dbReference>
<dbReference type="InterPro" id="IPR038185">
    <property type="entry name" value="MyTH4_dom_sf"/>
</dbReference>
<gene>
    <name evidence="11" type="ORF">HPB48_013983</name>
</gene>
<dbReference type="PANTHER" id="PTHR22692">
    <property type="entry name" value="MYOSIN VII, XV"/>
    <property type="match status" value="1"/>
</dbReference>
<dbReference type="InterPro" id="IPR000299">
    <property type="entry name" value="FERM_domain"/>
</dbReference>
<dbReference type="Gene3D" id="2.30.29.30">
    <property type="entry name" value="Pleckstrin-homology domain (PH domain)/Phosphotyrosine-binding domain (PTB)"/>
    <property type="match status" value="1"/>
</dbReference>
<evidence type="ECO:0000259" key="10">
    <source>
        <dbReference type="PROSITE" id="PS51016"/>
    </source>
</evidence>
<dbReference type="SMART" id="SM00326">
    <property type="entry name" value="SH3"/>
    <property type="match status" value="1"/>
</dbReference>
<dbReference type="InterPro" id="IPR011993">
    <property type="entry name" value="PH-like_dom_sf"/>
</dbReference>
<evidence type="ECO:0000256" key="6">
    <source>
        <dbReference type="ARBA" id="ARBA00023203"/>
    </source>
</evidence>
<comment type="subcellular location">
    <subcellularLocation>
        <location evidence="1">Cytoplasm</location>
    </subcellularLocation>
</comment>
<evidence type="ECO:0000256" key="7">
    <source>
        <dbReference type="PROSITE-ProRule" id="PRU00192"/>
    </source>
</evidence>
<dbReference type="PROSITE" id="PS50096">
    <property type="entry name" value="IQ"/>
    <property type="match status" value="2"/>
</dbReference>
<dbReference type="InterPro" id="IPR000857">
    <property type="entry name" value="MyTH4_dom"/>
</dbReference>
<dbReference type="Gene3D" id="1.20.80.10">
    <property type="match status" value="1"/>
</dbReference>
<keyword evidence="4" id="KW-0963">Cytoplasm</keyword>